<gene>
    <name evidence="3" type="ORF">BN1708_002460</name>
</gene>
<dbReference type="GO" id="GO:0008270">
    <property type="term" value="F:zinc ion binding"/>
    <property type="evidence" value="ECO:0007669"/>
    <property type="project" value="InterPro"/>
</dbReference>
<dbReference type="Gene3D" id="3.40.50.720">
    <property type="entry name" value="NAD(P)-binding Rossmann-like Domain"/>
    <property type="match status" value="1"/>
</dbReference>
<sequence length="390" mass="41900">MTTPSESRTWVFSQRGLPWDVLSLTSLPIPTLPPPLPLPSDVPKPEEWIVVKVAFVGLNPGAIFQMTLVPPLIRQKTCVPDMDFSGTVVDAWHPDSASSTSSGVAGQSPEHGARFRKGDKVVVMLPASHTLPTGTGALAEYVRVPARYAVRKPENTSFGDAAGCMLPALTARQMVQEAGAKAGDRVLVNAASGGIGTMVTQMVRTIVGSGGYVVGICSEKNVGMVKSLGADEVIDYTQHADSLPQYLATCFSSNPFDTIIDTRGHQSLYLASPSYLVPSGVYSSVGIKPPTFFVPDFLRSVLQMKLNEWWPVSRWLGGAGRLWRGVSMMNPTLEDRQSVVDMLERGDIRLVRDSVWGFEQAKEAYAKLGGLHAAGKVLVRVGAGVGDDEC</sequence>
<dbReference type="Proteomes" id="UP000044602">
    <property type="component" value="Unassembled WGS sequence"/>
</dbReference>
<dbReference type="PANTHER" id="PTHR11695:SF294">
    <property type="entry name" value="RETICULON-4-INTERACTING PROTEIN 1, MITOCHONDRIAL"/>
    <property type="match status" value="1"/>
</dbReference>
<reference evidence="3 4" key="1">
    <citation type="submission" date="2015-05" db="EMBL/GenBank/DDBJ databases">
        <authorList>
            <person name="Wang D.B."/>
            <person name="Wang M."/>
        </authorList>
    </citation>
    <scope>NUCLEOTIDE SEQUENCE [LARGE SCALE GENOMIC DNA]</scope>
    <source>
        <strain evidence="3">VL1</strain>
    </source>
</reference>
<dbReference type="STRING" id="100787.A0A0G4KTT1"/>
<dbReference type="SUPFAM" id="SSF50129">
    <property type="entry name" value="GroES-like"/>
    <property type="match status" value="1"/>
</dbReference>
<evidence type="ECO:0000313" key="4">
    <source>
        <dbReference type="Proteomes" id="UP000044602"/>
    </source>
</evidence>
<dbReference type="GO" id="GO:0016491">
    <property type="term" value="F:oxidoreductase activity"/>
    <property type="evidence" value="ECO:0007669"/>
    <property type="project" value="UniProtKB-KW"/>
</dbReference>
<dbReference type="PROSITE" id="PS01162">
    <property type="entry name" value="QOR_ZETA_CRYSTAL"/>
    <property type="match status" value="1"/>
</dbReference>
<dbReference type="InterPro" id="IPR011032">
    <property type="entry name" value="GroES-like_sf"/>
</dbReference>
<dbReference type="GO" id="GO:0005739">
    <property type="term" value="C:mitochondrion"/>
    <property type="evidence" value="ECO:0007669"/>
    <property type="project" value="TreeGrafter"/>
</dbReference>
<dbReference type="Pfam" id="PF13602">
    <property type="entry name" value="ADH_zinc_N_2"/>
    <property type="match status" value="1"/>
</dbReference>
<keyword evidence="1" id="KW-0560">Oxidoreductase</keyword>
<dbReference type="InterPro" id="IPR002364">
    <property type="entry name" value="Quin_OxRdtase/zeta-crystal_CS"/>
</dbReference>
<dbReference type="Pfam" id="PF08240">
    <property type="entry name" value="ADH_N"/>
    <property type="match status" value="1"/>
</dbReference>
<feature type="domain" description="Enoyl reductase (ER)" evidence="2">
    <location>
        <begin position="25"/>
        <end position="379"/>
    </location>
</feature>
<organism evidence="3 4">
    <name type="scientific">Verticillium longisporum</name>
    <name type="common">Verticillium dahliae var. longisporum</name>
    <dbReference type="NCBI Taxonomy" id="100787"/>
    <lineage>
        <taxon>Eukaryota</taxon>
        <taxon>Fungi</taxon>
        <taxon>Dikarya</taxon>
        <taxon>Ascomycota</taxon>
        <taxon>Pezizomycotina</taxon>
        <taxon>Sordariomycetes</taxon>
        <taxon>Hypocreomycetidae</taxon>
        <taxon>Glomerellales</taxon>
        <taxon>Plectosphaerellaceae</taxon>
        <taxon>Verticillium</taxon>
    </lineage>
</organism>
<name>A0A0G4KTT1_VERLO</name>
<keyword evidence="4" id="KW-1185">Reference proteome</keyword>
<dbReference type="InterPro" id="IPR036291">
    <property type="entry name" value="NAD(P)-bd_dom_sf"/>
</dbReference>
<evidence type="ECO:0000256" key="1">
    <source>
        <dbReference type="ARBA" id="ARBA00023002"/>
    </source>
</evidence>
<dbReference type="InterPro" id="IPR050700">
    <property type="entry name" value="YIM1/Zinc_Alcohol_DH_Fams"/>
</dbReference>
<dbReference type="InterPro" id="IPR013154">
    <property type="entry name" value="ADH-like_N"/>
</dbReference>
<protein>
    <recommendedName>
        <fullName evidence="2">Enoyl reductase (ER) domain-containing protein</fullName>
    </recommendedName>
</protein>
<evidence type="ECO:0000313" key="3">
    <source>
        <dbReference type="EMBL" id="CRK13096.1"/>
    </source>
</evidence>
<dbReference type="AlphaFoldDB" id="A0A0G4KTT1"/>
<accession>A0A0G4KTT1</accession>
<dbReference type="Gene3D" id="3.90.180.10">
    <property type="entry name" value="Medium-chain alcohol dehydrogenases, catalytic domain"/>
    <property type="match status" value="1"/>
</dbReference>
<proteinExistence type="predicted"/>
<dbReference type="SMART" id="SM00829">
    <property type="entry name" value="PKS_ER"/>
    <property type="match status" value="1"/>
</dbReference>
<dbReference type="SUPFAM" id="SSF51735">
    <property type="entry name" value="NAD(P)-binding Rossmann-fold domains"/>
    <property type="match status" value="1"/>
</dbReference>
<dbReference type="PANTHER" id="PTHR11695">
    <property type="entry name" value="ALCOHOL DEHYDROGENASE RELATED"/>
    <property type="match status" value="1"/>
</dbReference>
<dbReference type="InterPro" id="IPR020843">
    <property type="entry name" value="ER"/>
</dbReference>
<evidence type="ECO:0000259" key="2">
    <source>
        <dbReference type="SMART" id="SM00829"/>
    </source>
</evidence>
<dbReference type="EMBL" id="CVQH01004446">
    <property type="protein sequence ID" value="CRK13096.1"/>
    <property type="molecule type" value="Genomic_DNA"/>
</dbReference>
<dbReference type="CDD" id="cd08267">
    <property type="entry name" value="MDR1"/>
    <property type="match status" value="1"/>
</dbReference>